<name>A0A179S600_PSEPU</name>
<dbReference type="RefSeq" id="WP_014592456.1">
    <property type="nucleotide sequence ID" value="NZ_CP063454.1"/>
</dbReference>
<evidence type="ECO:0000313" key="1">
    <source>
        <dbReference type="EMBL" id="MBI6886043.1"/>
    </source>
</evidence>
<dbReference type="AlphaFoldDB" id="A0A179S600"/>
<organism evidence="1 2">
    <name type="scientific">Pseudomonas putida</name>
    <name type="common">Arthrobacter siderocapsulatus</name>
    <dbReference type="NCBI Taxonomy" id="303"/>
    <lineage>
        <taxon>Bacteria</taxon>
        <taxon>Pseudomonadati</taxon>
        <taxon>Pseudomonadota</taxon>
        <taxon>Gammaproteobacteria</taxon>
        <taxon>Pseudomonadales</taxon>
        <taxon>Pseudomonadaceae</taxon>
        <taxon>Pseudomonas</taxon>
    </lineage>
</organism>
<reference evidence="1" key="1">
    <citation type="submission" date="2020-12" db="EMBL/GenBank/DDBJ databases">
        <title>Enhanced detection system for hospital associated transmission using whole genome sequencing surveillance.</title>
        <authorList>
            <person name="Harrison L.H."/>
            <person name="Van Tyne D."/>
            <person name="Marsh J.W."/>
            <person name="Griffith M.P."/>
            <person name="Snyder D.J."/>
            <person name="Cooper V.S."/>
            <person name="Mustapha M."/>
        </authorList>
    </citation>
    <scope>NUCLEOTIDE SEQUENCE</scope>
    <source>
        <strain evidence="1">PSB00042</strain>
    </source>
</reference>
<protein>
    <submittedName>
        <fullName evidence="1">Uncharacterized protein</fullName>
    </submittedName>
</protein>
<comment type="caution">
    <text evidence="1">The sequence shown here is derived from an EMBL/GenBank/DDBJ whole genome shotgun (WGS) entry which is preliminary data.</text>
</comment>
<proteinExistence type="predicted"/>
<accession>A0A179S600</accession>
<evidence type="ECO:0000313" key="2">
    <source>
        <dbReference type="Proteomes" id="UP000637061"/>
    </source>
</evidence>
<sequence length="117" mass="12374">MPTAQDFQSFTASVFPSQAAEIVIAKQPVLAEYGQELRGAVNQLAPEASRALLAEYGAASPTLLSSIEASILQREFAHEHAAQQANLNQNWLNAADAHAAGIDESVAAADDIWNAAQ</sequence>
<dbReference type="Proteomes" id="UP000637061">
    <property type="component" value="Unassembled WGS sequence"/>
</dbReference>
<gene>
    <name evidence="1" type="ORF">JEU22_19240</name>
</gene>
<dbReference type="EMBL" id="JAEHTE010000026">
    <property type="protein sequence ID" value="MBI6886043.1"/>
    <property type="molecule type" value="Genomic_DNA"/>
</dbReference>